<feature type="domain" description="HTH araC/xylS-type" evidence="5">
    <location>
        <begin position="246"/>
        <end position="351"/>
    </location>
</feature>
<dbReference type="GO" id="GO:0043565">
    <property type="term" value="F:sequence-specific DNA binding"/>
    <property type="evidence" value="ECO:0007669"/>
    <property type="project" value="InterPro"/>
</dbReference>
<feature type="transmembrane region" description="Helical" evidence="4">
    <location>
        <begin position="63"/>
        <end position="83"/>
    </location>
</feature>
<dbReference type="Pfam" id="PF12833">
    <property type="entry name" value="HTH_18"/>
    <property type="match status" value="1"/>
</dbReference>
<dbReference type="EMBL" id="FQVE01000009">
    <property type="protein sequence ID" value="SHG89463.1"/>
    <property type="molecule type" value="Genomic_DNA"/>
</dbReference>
<feature type="transmembrane region" description="Helical" evidence="4">
    <location>
        <begin position="95"/>
        <end position="114"/>
    </location>
</feature>
<keyword evidence="2" id="KW-0238">DNA-binding</keyword>
<dbReference type="Proteomes" id="UP000184108">
    <property type="component" value="Unassembled WGS sequence"/>
</dbReference>
<protein>
    <submittedName>
        <fullName evidence="6">Helix-turn-helix domain-containing protein</fullName>
    </submittedName>
</protein>
<dbReference type="RefSeq" id="WP_083536284.1">
    <property type="nucleotide sequence ID" value="NZ_FQVE01000009.1"/>
</dbReference>
<keyword evidence="4" id="KW-0472">Membrane</keyword>
<dbReference type="SUPFAM" id="SSF46689">
    <property type="entry name" value="Homeodomain-like"/>
    <property type="match status" value="1"/>
</dbReference>
<dbReference type="PROSITE" id="PS01124">
    <property type="entry name" value="HTH_ARAC_FAMILY_2"/>
    <property type="match status" value="1"/>
</dbReference>
<feature type="transmembrane region" description="Helical" evidence="4">
    <location>
        <begin position="134"/>
        <end position="152"/>
    </location>
</feature>
<dbReference type="GO" id="GO:0003700">
    <property type="term" value="F:DNA-binding transcription factor activity"/>
    <property type="evidence" value="ECO:0007669"/>
    <property type="project" value="InterPro"/>
</dbReference>
<dbReference type="AlphaFoldDB" id="A0A1M5NKK8"/>
<dbReference type="InterPro" id="IPR009057">
    <property type="entry name" value="Homeodomain-like_sf"/>
</dbReference>
<feature type="transmembrane region" description="Helical" evidence="4">
    <location>
        <begin position="164"/>
        <end position="182"/>
    </location>
</feature>
<organism evidence="6 7">
    <name type="scientific">Chryseobacterium vrystaatense</name>
    <dbReference type="NCBI Taxonomy" id="307480"/>
    <lineage>
        <taxon>Bacteria</taxon>
        <taxon>Pseudomonadati</taxon>
        <taxon>Bacteroidota</taxon>
        <taxon>Flavobacteriia</taxon>
        <taxon>Flavobacteriales</taxon>
        <taxon>Weeksellaceae</taxon>
        <taxon>Chryseobacterium group</taxon>
        <taxon>Chryseobacterium</taxon>
    </lineage>
</organism>
<evidence type="ECO:0000259" key="5">
    <source>
        <dbReference type="PROSITE" id="PS01124"/>
    </source>
</evidence>
<keyword evidence="4" id="KW-1133">Transmembrane helix</keyword>
<dbReference type="OrthoDB" id="1222071at2"/>
<evidence type="ECO:0000256" key="2">
    <source>
        <dbReference type="ARBA" id="ARBA00023125"/>
    </source>
</evidence>
<feature type="transmembrane region" description="Helical" evidence="4">
    <location>
        <begin position="6"/>
        <end position="23"/>
    </location>
</feature>
<sequence>MLYILMVVILQAVITLAVLLCLAKNRKSFHNMLLLYIVTVVLDMGYEYFIIQRFGYESILYEIPGSLRVFKGLIFLYITFYLINFKHRDKLKYLLYPFSVIVLTHTLGLSAKLFGYPEGDLIIRLYSKYFANYYIHYWIGSLFICIIVLYLHQKKAENPFIKKFRLFLSFVLLSALTFWTSYKLGLDIFLFQKIYNLSFLIQFAWILYVYILTYHEQQKKETMIINEEVPFKEKYQYKDLSKIDFEKIKSSIEEFYDKSIVYLDEDFTLEQLSQYLSISRTDLTITFSQFLASNFHEYTNRNRVLQFKRMQEEEPDSNVTDLAYQCGFKSKSTFYKYFKKEFNCLPTDHVL</sequence>
<dbReference type="Gene3D" id="1.10.10.60">
    <property type="entry name" value="Homeodomain-like"/>
    <property type="match status" value="1"/>
</dbReference>
<evidence type="ECO:0000256" key="1">
    <source>
        <dbReference type="ARBA" id="ARBA00023015"/>
    </source>
</evidence>
<reference evidence="7" key="1">
    <citation type="submission" date="2016-11" db="EMBL/GenBank/DDBJ databases">
        <authorList>
            <person name="Varghese N."/>
            <person name="Submissions S."/>
        </authorList>
    </citation>
    <scope>NUCLEOTIDE SEQUENCE [LARGE SCALE GENOMIC DNA]</scope>
    <source>
        <strain evidence="7">YR203</strain>
    </source>
</reference>
<feature type="transmembrane region" description="Helical" evidence="4">
    <location>
        <begin position="194"/>
        <end position="213"/>
    </location>
</feature>
<dbReference type="SMART" id="SM00342">
    <property type="entry name" value="HTH_ARAC"/>
    <property type="match status" value="1"/>
</dbReference>
<feature type="transmembrane region" description="Helical" evidence="4">
    <location>
        <begin position="32"/>
        <end position="51"/>
    </location>
</feature>
<keyword evidence="4" id="KW-0812">Transmembrane</keyword>
<keyword evidence="3" id="KW-0804">Transcription</keyword>
<evidence type="ECO:0000256" key="4">
    <source>
        <dbReference type="SAM" id="Phobius"/>
    </source>
</evidence>
<name>A0A1M5NKK8_9FLAO</name>
<evidence type="ECO:0000313" key="7">
    <source>
        <dbReference type="Proteomes" id="UP000184108"/>
    </source>
</evidence>
<proteinExistence type="predicted"/>
<evidence type="ECO:0000256" key="3">
    <source>
        <dbReference type="ARBA" id="ARBA00023163"/>
    </source>
</evidence>
<dbReference type="InterPro" id="IPR018060">
    <property type="entry name" value="HTH_AraC"/>
</dbReference>
<gene>
    <name evidence="6" type="ORF">SAMN02787073_5008</name>
</gene>
<dbReference type="PANTHER" id="PTHR43280">
    <property type="entry name" value="ARAC-FAMILY TRANSCRIPTIONAL REGULATOR"/>
    <property type="match status" value="1"/>
</dbReference>
<evidence type="ECO:0000313" key="6">
    <source>
        <dbReference type="EMBL" id="SHG89463.1"/>
    </source>
</evidence>
<accession>A0A1M5NKK8</accession>
<keyword evidence="1" id="KW-0805">Transcription regulation</keyword>
<dbReference type="PANTHER" id="PTHR43280:SF2">
    <property type="entry name" value="HTH-TYPE TRANSCRIPTIONAL REGULATOR EXSA"/>
    <property type="match status" value="1"/>
</dbReference>